<evidence type="ECO:0000313" key="1">
    <source>
        <dbReference type="EMBL" id="KAJ1181235.1"/>
    </source>
</evidence>
<keyword evidence="2" id="KW-1185">Reference proteome</keyword>
<gene>
    <name evidence="1" type="ORF">NDU88_006443</name>
</gene>
<name>A0AAV7TXN9_PLEWA</name>
<evidence type="ECO:0000313" key="2">
    <source>
        <dbReference type="Proteomes" id="UP001066276"/>
    </source>
</evidence>
<organism evidence="1 2">
    <name type="scientific">Pleurodeles waltl</name>
    <name type="common">Iberian ribbed newt</name>
    <dbReference type="NCBI Taxonomy" id="8319"/>
    <lineage>
        <taxon>Eukaryota</taxon>
        <taxon>Metazoa</taxon>
        <taxon>Chordata</taxon>
        <taxon>Craniata</taxon>
        <taxon>Vertebrata</taxon>
        <taxon>Euteleostomi</taxon>
        <taxon>Amphibia</taxon>
        <taxon>Batrachia</taxon>
        <taxon>Caudata</taxon>
        <taxon>Salamandroidea</taxon>
        <taxon>Salamandridae</taxon>
        <taxon>Pleurodelinae</taxon>
        <taxon>Pleurodeles</taxon>
    </lineage>
</organism>
<dbReference type="Proteomes" id="UP001066276">
    <property type="component" value="Chromosome 3_2"/>
</dbReference>
<dbReference type="AlphaFoldDB" id="A0AAV7TXN9"/>
<reference evidence="1" key="1">
    <citation type="journal article" date="2022" name="bioRxiv">
        <title>Sequencing and chromosome-scale assembly of the giantPleurodeles waltlgenome.</title>
        <authorList>
            <person name="Brown T."/>
            <person name="Elewa A."/>
            <person name="Iarovenko S."/>
            <person name="Subramanian E."/>
            <person name="Araus A.J."/>
            <person name="Petzold A."/>
            <person name="Susuki M."/>
            <person name="Suzuki K.-i.T."/>
            <person name="Hayashi T."/>
            <person name="Toyoda A."/>
            <person name="Oliveira C."/>
            <person name="Osipova E."/>
            <person name="Leigh N.D."/>
            <person name="Simon A."/>
            <person name="Yun M.H."/>
        </authorList>
    </citation>
    <scope>NUCLEOTIDE SEQUENCE</scope>
    <source>
        <strain evidence="1">20211129_DDA</strain>
        <tissue evidence="1">Liver</tissue>
    </source>
</reference>
<proteinExistence type="predicted"/>
<protein>
    <submittedName>
        <fullName evidence="1">Uncharacterized protein</fullName>
    </submittedName>
</protein>
<accession>A0AAV7TXN9</accession>
<comment type="caution">
    <text evidence="1">The sequence shown here is derived from an EMBL/GenBank/DDBJ whole genome shotgun (WGS) entry which is preliminary data.</text>
</comment>
<sequence>MSLVCGVRRQLQGDLNKVEEELIALQTWEQSQPDIARRQLEVRRHMADTWDRLDKYTLKQYRQTLHREGDKPSRLLAWILRREQSSPLMTHLKSEEGIMITTRAEILDTFSWHLQGIYTADHKISPERYVPFLKGLTLPWLPMTAVESLDALIDMEELRAALGHLAQLTEFYQTFSETHGQKPIGDVGSR</sequence>
<dbReference type="EMBL" id="JANPWB010000006">
    <property type="protein sequence ID" value="KAJ1181235.1"/>
    <property type="molecule type" value="Genomic_DNA"/>
</dbReference>